<dbReference type="EMBL" id="DF977452">
    <property type="protein sequence ID" value="GAW25487.1"/>
    <property type="molecule type" value="Genomic_DNA"/>
</dbReference>
<evidence type="ECO:0000313" key="1">
    <source>
        <dbReference type="EMBL" id="GAW25487.1"/>
    </source>
</evidence>
<organism evidence="1">
    <name type="scientific">Rosellinia necatrix</name>
    <name type="common">White root-rot fungus</name>
    <dbReference type="NCBI Taxonomy" id="77044"/>
    <lineage>
        <taxon>Eukaryota</taxon>
        <taxon>Fungi</taxon>
        <taxon>Dikarya</taxon>
        <taxon>Ascomycota</taxon>
        <taxon>Pezizomycotina</taxon>
        <taxon>Sordariomycetes</taxon>
        <taxon>Xylariomycetidae</taxon>
        <taxon>Xylariales</taxon>
        <taxon>Xylariaceae</taxon>
        <taxon>Rosellinia</taxon>
    </lineage>
</organism>
<dbReference type="Proteomes" id="UP000054516">
    <property type="component" value="Unassembled WGS sequence"/>
</dbReference>
<dbReference type="AlphaFoldDB" id="A0A1S8A5X2"/>
<dbReference type="STRING" id="77044.A0A1S8A5X2"/>
<sequence>MFFRKPAPNGFGSEYDCTGELREAFWGTIPDWMRWNQSEAIQTFLEWFRFGLFTKPEWRSQDLPNNEIQDFWGGTFGSLRVF</sequence>
<name>A0A1S8A5X2_ROSNE</name>
<evidence type="ECO:0000313" key="2">
    <source>
        <dbReference type="Proteomes" id="UP000054516"/>
    </source>
</evidence>
<proteinExistence type="predicted"/>
<protein>
    <submittedName>
        <fullName evidence="1">Putative aminoglycoside</fullName>
    </submittedName>
</protein>
<reference evidence="1" key="1">
    <citation type="submission" date="2016-03" db="EMBL/GenBank/DDBJ databases">
        <title>Draft genome sequence of Rosellinia necatrix.</title>
        <authorList>
            <person name="Kanematsu S."/>
        </authorList>
    </citation>
    <scope>NUCLEOTIDE SEQUENCE [LARGE SCALE GENOMIC DNA]</scope>
    <source>
        <strain evidence="1">W97</strain>
    </source>
</reference>
<accession>A0A1S8A5X2</accession>
<gene>
    <name evidence="1" type="ORF">SAMD00023353_0702280</name>
</gene>
<keyword evidence="2" id="KW-1185">Reference proteome</keyword>
<dbReference type="OrthoDB" id="10003767at2759"/>